<dbReference type="InterPro" id="IPR051788">
    <property type="entry name" value="MFS_Transporter"/>
</dbReference>
<feature type="transmembrane region" description="Helical" evidence="7">
    <location>
        <begin position="20"/>
        <end position="42"/>
    </location>
</feature>
<feature type="transmembrane region" description="Helical" evidence="7">
    <location>
        <begin position="82"/>
        <end position="102"/>
    </location>
</feature>
<evidence type="ECO:0000256" key="2">
    <source>
        <dbReference type="ARBA" id="ARBA00008335"/>
    </source>
</evidence>
<dbReference type="InterPro" id="IPR036259">
    <property type="entry name" value="MFS_trans_sf"/>
</dbReference>
<keyword evidence="4 7" id="KW-0812">Transmembrane</keyword>
<comment type="caution">
    <text evidence="9">The sequence shown here is derived from an EMBL/GenBank/DDBJ whole genome shotgun (WGS) entry which is preliminary data.</text>
</comment>
<evidence type="ECO:0000313" key="10">
    <source>
        <dbReference type="Proteomes" id="UP000180280"/>
    </source>
</evidence>
<feature type="transmembrane region" description="Helical" evidence="7">
    <location>
        <begin position="360"/>
        <end position="381"/>
    </location>
</feature>
<gene>
    <name evidence="9" type="ORF">BI344_12680</name>
</gene>
<feature type="transmembrane region" description="Helical" evidence="7">
    <location>
        <begin position="171"/>
        <end position="191"/>
    </location>
</feature>
<protein>
    <submittedName>
        <fullName evidence="9">MFS transporter</fullName>
    </submittedName>
</protein>
<organism evidence="9 10">
    <name type="scientific">Chromobacterium sphagni</name>
    <dbReference type="NCBI Taxonomy" id="1903179"/>
    <lineage>
        <taxon>Bacteria</taxon>
        <taxon>Pseudomonadati</taxon>
        <taxon>Pseudomonadota</taxon>
        <taxon>Betaproteobacteria</taxon>
        <taxon>Neisseriales</taxon>
        <taxon>Chromobacteriaceae</taxon>
        <taxon>Chromobacterium</taxon>
    </lineage>
</organism>
<comment type="similarity">
    <text evidence="2">Belongs to the major facilitator superfamily.</text>
</comment>
<evidence type="ECO:0000256" key="7">
    <source>
        <dbReference type="SAM" id="Phobius"/>
    </source>
</evidence>
<dbReference type="EMBL" id="MKCT01000083">
    <property type="protein sequence ID" value="OHX16272.1"/>
    <property type="molecule type" value="Genomic_DNA"/>
</dbReference>
<evidence type="ECO:0000259" key="8">
    <source>
        <dbReference type="PROSITE" id="PS50850"/>
    </source>
</evidence>
<dbReference type="PANTHER" id="PTHR23514">
    <property type="entry name" value="BYPASS OF STOP CODON PROTEIN 6"/>
    <property type="match status" value="1"/>
</dbReference>
<feature type="domain" description="Major facilitator superfamily (MFS) profile" evidence="8">
    <location>
        <begin position="17"/>
        <end position="393"/>
    </location>
</feature>
<comment type="subcellular location">
    <subcellularLocation>
        <location evidence="1">Endomembrane system</location>
        <topology evidence="1">Multi-pass membrane protein</topology>
    </subcellularLocation>
</comment>
<reference evidence="9 10" key="1">
    <citation type="submission" date="2016-09" db="EMBL/GenBank/DDBJ databases">
        <title>Chromobacterium muskegensis sp. nov., an insecticidal bacterium isolated from Sphagnum bogs.</title>
        <authorList>
            <person name="Sparks M.E."/>
            <person name="Blackburn M.B."/>
            <person name="Gundersen-Rindal D.E."/>
            <person name="Mitchell A."/>
            <person name="Farrar R."/>
            <person name="Kuhar D."/>
        </authorList>
    </citation>
    <scope>NUCLEOTIDE SEQUENCE [LARGE SCALE GENOMIC DNA]</scope>
    <source>
        <strain evidence="9 10">14B-1</strain>
    </source>
</reference>
<dbReference type="InterPro" id="IPR020846">
    <property type="entry name" value="MFS_dom"/>
</dbReference>
<evidence type="ECO:0000256" key="3">
    <source>
        <dbReference type="ARBA" id="ARBA00022448"/>
    </source>
</evidence>
<dbReference type="Proteomes" id="UP000180280">
    <property type="component" value="Unassembled WGS sequence"/>
</dbReference>
<sequence length="393" mass="40921">MDQAERPASHPFHRDGPTWFLYLVLAVFGFQQSVLGSVLPFLRQELGFDTIRVGWHFTWYAAGLVASGLLAGQLLKRLPINLLVRGSAIAMVAAVLSITQAANFAGTLAAAAAMGLSGGVVQAAVQAGLAWHQPGHRDMAMVEAFVFAGIGVFSGPLLVGQLAAYGLSWRMALLASALILAVVMLLPGPSARSDASRPSARAAAIPLAVALCWLTVLLGIGAEWGIGFWGAQFLQIRLGLNPPQAVSLMSVFFGGTVFGRIVSSRLLAIFDGRNMLFSVILLGCCAILALWGSGHAVVTVFALALAGMCLGNFFPLIISNAIRLEPAHVGLISVGSTQAVGVSLLVVPIVLGYVGQSAGLINAIGMLAALPLLMAAACLAASQRHLLPHKATF</sequence>
<keyword evidence="3" id="KW-0813">Transport</keyword>
<keyword evidence="10" id="KW-1185">Reference proteome</keyword>
<feature type="transmembrane region" description="Helical" evidence="7">
    <location>
        <begin position="108"/>
        <end position="132"/>
    </location>
</feature>
<dbReference type="PANTHER" id="PTHR23514:SF3">
    <property type="entry name" value="BYPASS OF STOP CODON PROTEIN 6"/>
    <property type="match status" value="1"/>
</dbReference>
<evidence type="ECO:0000256" key="6">
    <source>
        <dbReference type="ARBA" id="ARBA00023136"/>
    </source>
</evidence>
<name>A0ABX3C7C1_9NEIS</name>
<evidence type="ECO:0000256" key="1">
    <source>
        <dbReference type="ARBA" id="ARBA00004127"/>
    </source>
</evidence>
<dbReference type="Pfam" id="PF07690">
    <property type="entry name" value="MFS_1"/>
    <property type="match status" value="1"/>
</dbReference>
<feature type="transmembrane region" description="Helical" evidence="7">
    <location>
        <begin position="330"/>
        <end position="354"/>
    </location>
</feature>
<dbReference type="SUPFAM" id="SSF103473">
    <property type="entry name" value="MFS general substrate transporter"/>
    <property type="match status" value="1"/>
</dbReference>
<dbReference type="RefSeq" id="WP_071114808.1">
    <property type="nucleotide sequence ID" value="NZ_MKCT01000083.1"/>
</dbReference>
<feature type="transmembrane region" description="Helical" evidence="7">
    <location>
        <begin position="298"/>
        <end position="318"/>
    </location>
</feature>
<evidence type="ECO:0000313" key="9">
    <source>
        <dbReference type="EMBL" id="OHX16272.1"/>
    </source>
</evidence>
<proteinExistence type="inferred from homology"/>
<dbReference type="PROSITE" id="PS50850">
    <property type="entry name" value="MFS"/>
    <property type="match status" value="1"/>
</dbReference>
<dbReference type="Gene3D" id="1.20.1250.20">
    <property type="entry name" value="MFS general substrate transporter like domains"/>
    <property type="match status" value="2"/>
</dbReference>
<feature type="transmembrane region" description="Helical" evidence="7">
    <location>
        <begin position="275"/>
        <end position="292"/>
    </location>
</feature>
<accession>A0ABX3C7C1</accession>
<feature type="transmembrane region" description="Helical" evidence="7">
    <location>
        <begin position="144"/>
        <end position="165"/>
    </location>
</feature>
<evidence type="ECO:0000256" key="4">
    <source>
        <dbReference type="ARBA" id="ARBA00022692"/>
    </source>
</evidence>
<feature type="transmembrane region" description="Helical" evidence="7">
    <location>
        <begin position="246"/>
        <end position="263"/>
    </location>
</feature>
<feature type="transmembrane region" description="Helical" evidence="7">
    <location>
        <begin position="57"/>
        <end position="75"/>
    </location>
</feature>
<feature type="transmembrane region" description="Helical" evidence="7">
    <location>
        <begin position="203"/>
        <end position="226"/>
    </location>
</feature>
<keyword evidence="5 7" id="KW-1133">Transmembrane helix</keyword>
<keyword evidence="6 7" id="KW-0472">Membrane</keyword>
<evidence type="ECO:0000256" key="5">
    <source>
        <dbReference type="ARBA" id="ARBA00022989"/>
    </source>
</evidence>
<dbReference type="InterPro" id="IPR011701">
    <property type="entry name" value="MFS"/>
</dbReference>